<reference evidence="2 3" key="1">
    <citation type="journal article" date="2019" name="Nat. Ecol. Evol.">
        <title>Megaphylogeny resolves global patterns of mushroom evolution.</title>
        <authorList>
            <person name="Varga T."/>
            <person name="Krizsan K."/>
            <person name="Foldi C."/>
            <person name="Dima B."/>
            <person name="Sanchez-Garcia M."/>
            <person name="Sanchez-Ramirez S."/>
            <person name="Szollosi G.J."/>
            <person name="Szarkandi J.G."/>
            <person name="Papp V."/>
            <person name="Albert L."/>
            <person name="Andreopoulos W."/>
            <person name="Angelini C."/>
            <person name="Antonin V."/>
            <person name="Barry K.W."/>
            <person name="Bougher N.L."/>
            <person name="Buchanan P."/>
            <person name="Buyck B."/>
            <person name="Bense V."/>
            <person name="Catcheside P."/>
            <person name="Chovatia M."/>
            <person name="Cooper J."/>
            <person name="Damon W."/>
            <person name="Desjardin D."/>
            <person name="Finy P."/>
            <person name="Geml J."/>
            <person name="Haridas S."/>
            <person name="Hughes K."/>
            <person name="Justo A."/>
            <person name="Karasinski D."/>
            <person name="Kautmanova I."/>
            <person name="Kiss B."/>
            <person name="Kocsube S."/>
            <person name="Kotiranta H."/>
            <person name="LaButti K.M."/>
            <person name="Lechner B.E."/>
            <person name="Liimatainen K."/>
            <person name="Lipzen A."/>
            <person name="Lukacs Z."/>
            <person name="Mihaltcheva S."/>
            <person name="Morgado L.N."/>
            <person name="Niskanen T."/>
            <person name="Noordeloos M.E."/>
            <person name="Ohm R.A."/>
            <person name="Ortiz-Santana B."/>
            <person name="Ovrebo C."/>
            <person name="Racz N."/>
            <person name="Riley R."/>
            <person name="Savchenko A."/>
            <person name="Shiryaev A."/>
            <person name="Soop K."/>
            <person name="Spirin V."/>
            <person name="Szebenyi C."/>
            <person name="Tomsovsky M."/>
            <person name="Tulloss R.E."/>
            <person name="Uehling J."/>
            <person name="Grigoriev I.V."/>
            <person name="Vagvolgyi C."/>
            <person name="Papp T."/>
            <person name="Martin F.M."/>
            <person name="Miettinen O."/>
            <person name="Hibbett D.S."/>
            <person name="Nagy L.G."/>
        </authorList>
    </citation>
    <scope>NUCLEOTIDE SEQUENCE [LARGE SCALE GENOMIC DNA]</scope>
    <source>
        <strain evidence="2 3">FP101781</strain>
    </source>
</reference>
<feature type="compositionally biased region" description="Acidic residues" evidence="1">
    <location>
        <begin position="842"/>
        <end position="852"/>
    </location>
</feature>
<dbReference type="AlphaFoldDB" id="A0A4Y7SR85"/>
<evidence type="ECO:0000256" key="1">
    <source>
        <dbReference type="SAM" id="MobiDB-lite"/>
    </source>
</evidence>
<organism evidence="2 3">
    <name type="scientific">Coprinellus micaceus</name>
    <name type="common">Glistening ink-cap mushroom</name>
    <name type="synonym">Coprinus micaceus</name>
    <dbReference type="NCBI Taxonomy" id="71717"/>
    <lineage>
        <taxon>Eukaryota</taxon>
        <taxon>Fungi</taxon>
        <taxon>Dikarya</taxon>
        <taxon>Basidiomycota</taxon>
        <taxon>Agaricomycotina</taxon>
        <taxon>Agaricomycetes</taxon>
        <taxon>Agaricomycetidae</taxon>
        <taxon>Agaricales</taxon>
        <taxon>Agaricineae</taxon>
        <taxon>Psathyrellaceae</taxon>
        <taxon>Coprinellus</taxon>
    </lineage>
</organism>
<accession>A0A4Y7SR85</accession>
<feature type="compositionally biased region" description="Basic and acidic residues" evidence="1">
    <location>
        <begin position="818"/>
        <end position="833"/>
    </location>
</feature>
<protein>
    <submittedName>
        <fullName evidence="2">Uncharacterized protein</fullName>
    </submittedName>
</protein>
<evidence type="ECO:0000313" key="3">
    <source>
        <dbReference type="Proteomes" id="UP000298030"/>
    </source>
</evidence>
<proteinExistence type="predicted"/>
<keyword evidence="3" id="KW-1185">Reference proteome</keyword>
<comment type="caution">
    <text evidence="2">The sequence shown here is derived from an EMBL/GenBank/DDBJ whole genome shotgun (WGS) entry which is preliminary data.</text>
</comment>
<dbReference type="OrthoDB" id="3068236at2759"/>
<evidence type="ECO:0000313" key="2">
    <source>
        <dbReference type="EMBL" id="TEB24373.1"/>
    </source>
</evidence>
<dbReference type="Proteomes" id="UP000298030">
    <property type="component" value="Unassembled WGS sequence"/>
</dbReference>
<sequence length="888" mass="98941">MWNSGVEHGQMGVMEQQAHVPYLGLVAGAWSSRTGYGSAEHGMGNGTALHRALGMEEFNGFVKGVPWVTEVLLHTLSTAPNTRVVLASRPEFSIQSVLKGGLSGMLHIDLNKDYDAADDIRQFTWVRLLEIRDRLLPTINHVSWPCEGDAERIADYSSGQFILAEIAMRYVDDRRYDPRKRLEEVLALCRGARNPYAMRPADAARGSTWPLGTLDALFTGILERAARNAYPNLEPERGMLELMSLVWILLRVIPSMLLAATSEQKPFREYISLWVIEEALGRQCGDLARELSDLHSLLEVPQDMYGRNQISAHHKSFLDFLGDPKRSGHFGNVPQVAEERFDSMVTANLSLLRVDDLKKLMSAQPVKPHILHRLHLLCKVETVIKSIDPKIRRALLCSLSAWETLLLKQWVHVTLLEGPQEWNCGASGSLQVMDEACKRSLHYSLIPPGLENQEPKHLPPILDTDTELLPAMLDGQGDEISGHENLAFIPEHRTGPAIGQIRSSFLWFPAARALAWLWAPSHRCVTDHSGDIQLPGAPNLHSQEPSHIVFIIGSAGSGKRELLAETYRLLPAGEESDPLEGWMPPVDIIILPDTDGLSLRLLWTPGSFGQLFTNPPCNNTVLTGDIQLTSQIPTSLFQDCIVCWRTKHKKNTYHPQFLLQGLHLLSPEHQAMLLDTIALDARQPHSTERPPLFITVTSFPTATLANRRHQFSWPGVYYVNLDGMKADASLLEEILLQRLRLTRSPPPSKIHKLVRILATSPKPARHLKRLIDHLSHDGDGWEARLDPVLAAPESEAWRLIEEHFGYIPSNAGGGGIRESGENDRASDGGKESYEGWGGINDWESDGGDESYEIEGWGGINDDSSYAGGWGKSAMVRMEVPRVVEAQRP</sequence>
<name>A0A4Y7SR85_COPMI</name>
<dbReference type="EMBL" id="QPFP01000067">
    <property type="protein sequence ID" value="TEB24373.1"/>
    <property type="molecule type" value="Genomic_DNA"/>
</dbReference>
<feature type="region of interest" description="Disordered" evidence="1">
    <location>
        <begin position="811"/>
        <end position="855"/>
    </location>
</feature>
<gene>
    <name evidence="2" type="ORF">FA13DRAFT_1908897</name>
</gene>